<accession>A0ABP0NLW8</accession>
<evidence type="ECO:0000313" key="3">
    <source>
        <dbReference type="EMBL" id="CAK9064766.1"/>
    </source>
</evidence>
<feature type="region of interest" description="Disordered" evidence="2">
    <location>
        <begin position="13"/>
        <end position="36"/>
    </location>
</feature>
<dbReference type="EMBL" id="CAXAMM010029458">
    <property type="protein sequence ID" value="CAK9064766.1"/>
    <property type="molecule type" value="Genomic_DNA"/>
</dbReference>
<evidence type="ECO:0000256" key="1">
    <source>
        <dbReference type="SAM" id="Coils"/>
    </source>
</evidence>
<protein>
    <submittedName>
        <fullName evidence="3">Uncharacterized protein</fullName>
    </submittedName>
</protein>
<feature type="coiled-coil region" evidence="1">
    <location>
        <begin position="216"/>
        <end position="268"/>
    </location>
</feature>
<gene>
    <name evidence="3" type="ORF">SCF082_LOCUS33291</name>
</gene>
<comment type="caution">
    <text evidence="3">The sequence shown here is derived from an EMBL/GenBank/DDBJ whole genome shotgun (WGS) entry which is preliminary data.</text>
</comment>
<proteinExistence type="predicted"/>
<sequence>MVPYAEALHARSAELRRKAQEQRQTQDRVREEISSKEKEVANLRQEALRLQLEAEEHRQELKEQRSGKRSNSGALQKEVDHRRHQVEILKAELAKQERETKKLVEDSLSEALQVASARDLRSELQWKTELEAELERLRNTEVESRRLEKEVKQLEKDISSSRGRAATIQLLVVLDDLRLKKEVAQRQEAFRLRERELQDSWTRRLEEKDEHLASLAVDSAVQRRCLEEEISAAEEEALQAEKELHERLARNQRRVDRAESQLAKYKAKVDVGKGKEVIPTLPSLTSVPRPSMSEFAVVGALKALDEMGQRSADRRGTERLGLLRPA</sequence>
<name>A0ABP0NLW8_9DINO</name>
<feature type="compositionally biased region" description="Basic and acidic residues" evidence="2">
    <location>
        <begin position="56"/>
        <end position="66"/>
    </location>
</feature>
<keyword evidence="1" id="KW-0175">Coiled coil</keyword>
<reference evidence="3 4" key="1">
    <citation type="submission" date="2024-02" db="EMBL/GenBank/DDBJ databases">
        <authorList>
            <person name="Chen Y."/>
            <person name="Shah S."/>
            <person name="Dougan E. K."/>
            <person name="Thang M."/>
            <person name="Chan C."/>
        </authorList>
    </citation>
    <scope>NUCLEOTIDE SEQUENCE [LARGE SCALE GENOMIC DNA]</scope>
</reference>
<evidence type="ECO:0000313" key="4">
    <source>
        <dbReference type="Proteomes" id="UP001642464"/>
    </source>
</evidence>
<feature type="region of interest" description="Disordered" evidence="2">
    <location>
        <begin position="56"/>
        <end position="81"/>
    </location>
</feature>
<evidence type="ECO:0000256" key="2">
    <source>
        <dbReference type="SAM" id="MobiDB-lite"/>
    </source>
</evidence>
<dbReference type="Proteomes" id="UP001642464">
    <property type="component" value="Unassembled WGS sequence"/>
</dbReference>
<organism evidence="3 4">
    <name type="scientific">Durusdinium trenchii</name>
    <dbReference type="NCBI Taxonomy" id="1381693"/>
    <lineage>
        <taxon>Eukaryota</taxon>
        <taxon>Sar</taxon>
        <taxon>Alveolata</taxon>
        <taxon>Dinophyceae</taxon>
        <taxon>Suessiales</taxon>
        <taxon>Symbiodiniaceae</taxon>
        <taxon>Durusdinium</taxon>
    </lineage>
</organism>
<keyword evidence="4" id="KW-1185">Reference proteome</keyword>